<dbReference type="RefSeq" id="WP_108404922.1">
    <property type="nucleotide sequence ID" value="NZ_CP026948.1"/>
</dbReference>
<dbReference type="Gene3D" id="3.30.1370.60">
    <property type="entry name" value="Hypothetical oxidoreductase yiak, domain 2"/>
    <property type="match status" value="1"/>
</dbReference>
<name>A0A2S0WGR4_9CORY</name>
<dbReference type="AlphaFoldDB" id="A0A2S0WGR4"/>
<organism evidence="3 4">
    <name type="scientific">Corynebacterium liangguodongii</name>
    <dbReference type="NCBI Taxonomy" id="2079535"/>
    <lineage>
        <taxon>Bacteria</taxon>
        <taxon>Bacillati</taxon>
        <taxon>Actinomycetota</taxon>
        <taxon>Actinomycetes</taxon>
        <taxon>Mycobacteriales</taxon>
        <taxon>Corynebacteriaceae</taxon>
        <taxon>Corynebacterium</taxon>
    </lineage>
</organism>
<dbReference type="Pfam" id="PF02615">
    <property type="entry name" value="Ldh_2"/>
    <property type="match status" value="1"/>
</dbReference>
<dbReference type="Gene3D" id="1.10.1530.10">
    <property type="match status" value="1"/>
</dbReference>
<evidence type="ECO:0000256" key="1">
    <source>
        <dbReference type="ARBA" id="ARBA00006056"/>
    </source>
</evidence>
<sequence>MKLDIDTVRTTFRDAFLAHGMSRAQAESPAGVFLDAELAGKPSHGAYHLLGYLDALDEGRINGDADPKAKVRGAVLSIDADEGLAQYALEHHLDALVDLAHAQGVAVAAVGNTYTTGELGWYPRLFSRHGLVSLTATNSPALVALSATGERVVGTNPMAFGVPGAMVIDQAVTPEAFLKVRQRAERGEAIPEGWAVDGEGRPTTDAAVAVEEGAMLPNGGRRGGNLALILETLAMLAGGESSLAAAGKGKASPSVGLFCLVMDPSFFGEGSLERLVGHLELLRERYEVYIPGRGHVEPGELDIDDGTWSEVLAAL</sequence>
<reference evidence="4" key="1">
    <citation type="submission" date="2018-01" db="EMBL/GenBank/DDBJ databases">
        <authorList>
            <person name="Li J."/>
        </authorList>
    </citation>
    <scope>NUCLEOTIDE SEQUENCE [LARGE SCALE GENOMIC DNA]</scope>
    <source>
        <strain evidence="4">2184</strain>
    </source>
</reference>
<dbReference type="InterPro" id="IPR043143">
    <property type="entry name" value="Mal/L-sulf/L-lact_DH-like_NADP"/>
</dbReference>
<evidence type="ECO:0000313" key="3">
    <source>
        <dbReference type="EMBL" id="AWB84914.1"/>
    </source>
</evidence>
<evidence type="ECO:0000313" key="4">
    <source>
        <dbReference type="Proteomes" id="UP000244754"/>
    </source>
</evidence>
<dbReference type="InterPro" id="IPR036111">
    <property type="entry name" value="Mal/L-sulfo/L-lacto_DH-like_sf"/>
</dbReference>
<keyword evidence="4" id="KW-1185">Reference proteome</keyword>
<accession>A0A2S0WGR4</accession>
<dbReference type="PANTHER" id="PTHR11091">
    <property type="entry name" value="OXIDOREDUCTASE-RELATED"/>
    <property type="match status" value="1"/>
</dbReference>
<evidence type="ECO:0000256" key="2">
    <source>
        <dbReference type="ARBA" id="ARBA00023002"/>
    </source>
</evidence>
<protein>
    <submittedName>
        <fullName evidence="3">Malate dehydrogenase</fullName>
    </submittedName>
</protein>
<dbReference type="SUPFAM" id="SSF89733">
    <property type="entry name" value="L-sulfolactate dehydrogenase-like"/>
    <property type="match status" value="1"/>
</dbReference>
<dbReference type="PANTHER" id="PTHR11091:SF0">
    <property type="entry name" value="MALATE DEHYDROGENASE"/>
    <property type="match status" value="1"/>
</dbReference>
<comment type="similarity">
    <text evidence="1">Belongs to the LDH2/MDH2 oxidoreductase family.</text>
</comment>
<keyword evidence="2" id="KW-0560">Oxidoreductase</keyword>
<dbReference type="GO" id="GO:0016491">
    <property type="term" value="F:oxidoreductase activity"/>
    <property type="evidence" value="ECO:0007669"/>
    <property type="project" value="UniProtKB-KW"/>
</dbReference>
<gene>
    <name evidence="3" type="ORF">C3E79_10890</name>
</gene>
<dbReference type="OrthoDB" id="924592at2"/>
<proteinExistence type="inferred from homology"/>
<dbReference type="Proteomes" id="UP000244754">
    <property type="component" value="Chromosome"/>
</dbReference>
<dbReference type="InterPro" id="IPR043144">
    <property type="entry name" value="Mal/L-sulf/L-lact_DH-like_ah"/>
</dbReference>
<dbReference type="InterPro" id="IPR003767">
    <property type="entry name" value="Malate/L-lactate_DH-like"/>
</dbReference>
<dbReference type="EMBL" id="CP026948">
    <property type="protein sequence ID" value="AWB84914.1"/>
    <property type="molecule type" value="Genomic_DNA"/>
</dbReference>
<dbReference type="KEGG" id="clia:C3E79_10890"/>